<keyword evidence="3 8" id="KW-0479">Metal-binding</keyword>
<evidence type="ECO:0000256" key="7">
    <source>
        <dbReference type="PIRSR" id="PIRSR634015-1"/>
    </source>
</evidence>
<dbReference type="InterPro" id="IPR038502">
    <property type="entry name" value="M1_LTA-4_hydro/amino_C_sf"/>
</dbReference>
<dbReference type="SMART" id="SM01263">
    <property type="entry name" value="Leuk-A4-hydro_C"/>
    <property type="match status" value="1"/>
</dbReference>
<comment type="cofactor">
    <cofactor evidence="8">
        <name>Zn(2+)</name>
        <dbReference type="ChEBI" id="CHEBI:29105"/>
    </cofactor>
    <text evidence="8">Binds 1 zinc ion per subunit.</text>
</comment>
<dbReference type="Ensembl" id="ENSXETT00000007588">
    <property type="protein sequence ID" value="ENSXETP00000007588"/>
    <property type="gene ID" value="ENSXETG00000012181"/>
</dbReference>
<dbReference type="PANTHER" id="PTHR45726">
    <property type="entry name" value="LEUKOTRIENE A-4 HYDROLASE"/>
    <property type="match status" value="1"/>
</dbReference>
<dbReference type="Xenbase" id="XB-GENE-492335">
    <property type="gene designation" value="skap2"/>
</dbReference>
<protein>
    <submittedName>
        <fullName evidence="10">Src kinase-associated phosphoprotein 2</fullName>
    </submittedName>
</protein>
<dbReference type="InterPro" id="IPR014782">
    <property type="entry name" value="Peptidase_M1_dom"/>
</dbReference>
<dbReference type="Bgee" id="ENSXETG00000012181">
    <property type="expression patterns" value="Expressed in liver and 7 other cell types or tissues"/>
</dbReference>
<keyword evidence="5 8" id="KW-0862">Zinc</keyword>
<evidence type="ECO:0000256" key="3">
    <source>
        <dbReference type="ARBA" id="ARBA00022723"/>
    </source>
</evidence>
<dbReference type="InterPro" id="IPR042097">
    <property type="entry name" value="Aminopeptidase_N-like_N_sf"/>
</dbReference>
<dbReference type="Gene3D" id="1.25.40.320">
    <property type="entry name" value="Peptidase M1, leukotriene A4 hydrolase/aminopeptidase C-terminal domain"/>
    <property type="match status" value="1"/>
</dbReference>
<comment type="similarity">
    <text evidence="1">Belongs to the peptidase M1 family.</text>
</comment>
<keyword evidence="6" id="KW-0482">Metalloprotease</keyword>
<evidence type="ECO:0000256" key="8">
    <source>
        <dbReference type="PIRSR" id="PIRSR634015-3"/>
    </source>
</evidence>
<keyword evidence="4" id="KW-0378">Hydrolase</keyword>
<feature type="binding site" evidence="8">
    <location>
        <position position="344"/>
    </location>
    <ligand>
        <name>Zn(2+)</name>
        <dbReference type="ChEBI" id="CHEBI:29105"/>
        <note>catalytic</note>
    </ligand>
</feature>
<evidence type="ECO:0000256" key="1">
    <source>
        <dbReference type="ARBA" id="ARBA00010136"/>
    </source>
</evidence>
<evidence type="ECO:0000256" key="6">
    <source>
        <dbReference type="ARBA" id="ARBA00023049"/>
    </source>
</evidence>
<dbReference type="FunFam" id="1.10.390.10:FF:000003">
    <property type="entry name" value="Leukotriene A(4) hydrolase"/>
    <property type="match status" value="1"/>
</dbReference>
<dbReference type="InterPro" id="IPR001930">
    <property type="entry name" value="Peptidase_M1"/>
</dbReference>
<dbReference type="GO" id="GO:0008270">
    <property type="term" value="F:zinc ion binding"/>
    <property type="evidence" value="ECO:0007669"/>
    <property type="project" value="InterPro"/>
</dbReference>
<proteinExistence type="inferred from homology"/>
<reference evidence="10" key="1">
    <citation type="journal article" date="2010" name="Science">
        <title>The genome of the Western clawed frog Xenopus tropicalis.</title>
        <authorList>
            <person name="Hellsten U."/>
            <person name="Harland R.M."/>
            <person name="Gilchrist M.J."/>
            <person name="Hendrix D."/>
            <person name="Jurka J."/>
            <person name="Kapitonov V."/>
            <person name="Ovcharenko I."/>
            <person name="Putnam N.H."/>
            <person name="Shu S."/>
            <person name="Taher L."/>
            <person name="Blitz I.L."/>
            <person name="Blumberg B."/>
            <person name="Dichmann D.S."/>
            <person name="Dubchak I."/>
            <person name="Amaya E."/>
            <person name="Detter J.C."/>
            <person name="Fletcher R."/>
            <person name="Gerhard D.S."/>
            <person name="Goodstein D."/>
            <person name="Graves T."/>
            <person name="Grigoriev I.V."/>
            <person name="Grimwood J."/>
            <person name="Kawashima T."/>
            <person name="Lindquist E."/>
            <person name="Lucas S.M."/>
            <person name="Mead P.E."/>
            <person name="Mitros T."/>
            <person name="Ogino H."/>
            <person name="Ohta Y."/>
            <person name="Poliakov A.V."/>
            <person name="Pollet N."/>
            <person name="Robert J."/>
            <person name="Salamov A."/>
            <person name="Sater A.K."/>
            <person name="Schmutz J."/>
            <person name="Terry A."/>
            <person name="Vize P.D."/>
            <person name="Warren W.C."/>
            <person name="Wells D."/>
            <person name="Wills A."/>
            <person name="Wilson R.K."/>
            <person name="Zimmerman L.B."/>
            <person name="Zorn A.M."/>
            <person name="Grainger R."/>
            <person name="Grammer T."/>
            <person name="Khokha M.K."/>
            <person name="Richardson P.M."/>
            <person name="Rokhsar D.S."/>
        </authorList>
    </citation>
    <scope>NUCLEOTIDE SEQUENCE [LARGE SCALE GENOMIC DNA]</scope>
    <source>
        <strain evidence="10">Nigerian</strain>
    </source>
</reference>
<dbReference type="InterPro" id="IPR034015">
    <property type="entry name" value="M1_LTA4H"/>
</dbReference>
<evidence type="ECO:0000256" key="5">
    <source>
        <dbReference type="ARBA" id="ARBA00022833"/>
    </source>
</evidence>
<dbReference type="InterPro" id="IPR049980">
    <property type="entry name" value="LTA4H_cat"/>
</dbReference>
<sequence>MASATACPALCCCRRPLRTRPVTASPAAPVPPDPASASSFQLYRLHHFHLGLELRPESRELAGCLVLELSCLLPGGPALVLDTHPATRVSSVRCLWYVTSESPLAPCLLHSANDSVPPYSTCCFPLDFRVEEFTDYGSALNISVPENLRTSETFQVIIHYITGEGPAVWWLDPELSYGGSQLFVFTQGHSVCNRSFFPCFDTPAVKCTYSASVKAPSGIRVLMSCTHSYFIEEIGVSHFYMEHPVPAYLVALTAGHLLPADIGPRSRVWAEPCVLQLAVSKLAGRVEQWLQAAESLYGPYIWGRYDIVFLPPSFPIVAMENPCLTFVICSILDSEDFLLIDVIHEIAHGWFGNAVTNASWEEMWLSEGLATYAQRRITTRVYGAAFTCLETTFRLEALHRQIRILGQDTPLSRLQAKLDPGVNPSNLMNLFTYEKGFCFVHYLSQICGDPDNFDAFLREYIEKFKFRSVVANELLESYLHFFPHLRDETTGRSLEFERWLNAPGPPLSQPDLSQGSVYTAPVETLSQLWMSEPLDVEAASSFANISDWQTFQTVLFLDKLLDKSPLRPEVMMQLSLCYSADLATMNTEIRIRWLQIVVRNNFQPDLPQVRHFLLCQTSRMYTIPLYEDLISGPLKSCALEIFYQTHGRLHPNLRKTIQQILAQGGSVVQPESAVPVLATELCAQSPASLRDVNVTA</sequence>
<accession>A0A5S6KEH6</accession>
<feature type="binding site" evidence="8">
    <location>
        <position position="348"/>
    </location>
    <ligand>
        <name>Zn(2+)</name>
        <dbReference type="ChEBI" id="CHEBI:29105"/>
        <note>catalytic</note>
    </ligand>
</feature>
<dbReference type="PANTHER" id="PTHR45726:SF2">
    <property type="entry name" value="AMINOPEPTIDASE RNPEPL1"/>
    <property type="match status" value="1"/>
</dbReference>
<dbReference type="SUPFAM" id="SSF63737">
    <property type="entry name" value="Leukotriene A4 hydrolase N-terminal domain"/>
    <property type="match status" value="1"/>
</dbReference>
<evidence type="ECO:0000256" key="2">
    <source>
        <dbReference type="ARBA" id="ARBA00022670"/>
    </source>
</evidence>
<dbReference type="GeneTree" id="ENSGT00390000017856"/>
<dbReference type="GO" id="GO:0008237">
    <property type="term" value="F:metallopeptidase activity"/>
    <property type="evidence" value="ECO:0007669"/>
    <property type="project" value="UniProtKB-KW"/>
</dbReference>
<evidence type="ECO:0000256" key="4">
    <source>
        <dbReference type="ARBA" id="ARBA00022801"/>
    </source>
</evidence>
<dbReference type="InterPro" id="IPR027268">
    <property type="entry name" value="Peptidase_M4/M1_CTD_sf"/>
</dbReference>
<gene>
    <name evidence="10" type="primary">skap2</name>
</gene>
<reference evidence="10" key="2">
    <citation type="submission" date="2019-11" db="UniProtKB">
        <authorList>
            <consortium name="Ensembl"/>
        </authorList>
    </citation>
    <scope>IDENTIFICATION</scope>
</reference>
<dbReference type="Pfam" id="PF17900">
    <property type="entry name" value="Peptidase_M1_N"/>
    <property type="match status" value="1"/>
</dbReference>
<feature type="binding site" evidence="8">
    <location>
        <position position="367"/>
    </location>
    <ligand>
        <name>Zn(2+)</name>
        <dbReference type="ChEBI" id="CHEBI:29105"/>
        <note>catalytic</note>
    </ligand>
</feature>
<dbReference type="AlphaFoldDB" id="A0A5S6KEH6"/>
<dbReference type="CDD" id="cd09599">
    <property type="entry name" value="M1_LTA4H"/>
    <property type="match status" value="1"/>
</dbReference>
<dbReference type="SUPFAM" id="SSF48371">
    <property type="entry name" value="ARM repeat"/>
    <property type="match status" value="1"/>
</dbReference>
<keyword evidence="2" id="KW-0645">Protease</keyword>
<dbReference type="InterPro" id="IPR015211">
    <property type="entry name" value="Peptidase_M1_C"/>
</dbReference>
<dbReference type="GO" id="GO:0006508">
    <property type="term" value="P:proteolysis"/>
    <property type="evidence" value="ECO:0007669"/>
    <property type="project" value="UniProtKB-KW"/>
</dbReference>
<dbReference type="InterPro" id="IPR016024">
    <property type="entry name" value="ARM-type_fold"/>
</dbReference>
<dbReference type="Gene3D" id="2.60.40.1730">
    <property type="entry name" value="tricorn interacting facor f3 domain"/>
    <property type="match status" value="1"/>
</dbReference>
<feature type="active site" description="Proton donor" evidence="7">
    <location>
        <position position="433"/>
    </location>
</feature>
<feature type="active site" description="Proton acceptor" evidence="7">
    <location>
        <position position="345"/>
    </location>
</feature>
<feature type="domain" description="Peptidase M1 leukotriene A4 hydrolase/aminopeptidase C-terminal" evidence="9">
    <location>
        <begin position="519"/>
        <end position="661"/>
    </location>
</feature>
<evidence type="ECO:0000259" key="9">
    <source>
        <dbReference type="SMART" id="SM01263"/>
    </source>
</evidence>
<dbReference type="Gene3D" id="3.30.2010.30">
    <property type="match status" value="1"/>
</dbReference>
<evidence type="ECO:0000313" key="10">
    <source>
        <dbReference type="Ensembl" id="ENSXETP00000007588"/>
    </source>
</evidence>
<dbReference type="Gene3D" id="1.10.390.10">
    <property type="entry name" value="Neutral Protease Domain 2"/>
    <property type="match status" value="1"/>
</dbReference>
<organism evidence="10">
    <name type="scientific">Xenopus tropicalis</name>
    <name type="common">Western clawed frog</name>
    <name type="synonym">Silurana tropicalis</name>
    <dbReference type="NCBI Taxonomy" id="8364"/>
    <lineage>
        <taxon>Eukaryota</taxon>
        <taxon>Metazoa</taxon>
        <taxon>Chordata</taxon>
        <taxon>Craniata</taxon>
        <taxon>Vertebrata</taxon>
        <taxon>Euteleostomi</taxon>
        <taxon>Amphibia</taxon>
        <taxon>Batrachia</taxon>
        <taxon>Anura</taxon>
        <taxon>Pipoidea</taxon>
        <taxon>Pipidae</taxon>
        <taxon>Xenopodinae</taxon>
        <taxon>Xenopus</taxon>
        <taxon>Silurana</taxon>
    </lineage>
</organism>
<dbReference type="SUPFAM" id="SSF55486">
    <property type="entry name" value="Metalloproteases ('zincins'), catalytic domain"/>
    <property type="match status" value="1"/>
</dbReference>
<dbReference type="Pfam" id="PF01433">
    <property type="entry name" value="Peptidase_M1"/>
    <property type="match status" value="1"/>
</dbReference>
<dbReference type="Pfam" id="PF09127">
    <property type="entry name" value="Leuk-A4-hydro_C"/>
    <property type="match status" value="1"/>
</dbReference>
<dbReference type="PRINTS" id="PR00756">
    <property type="entry name" value="ALADIPTASE"/>
</dbReference>
<dbReference type="FunFam" id="3.30.2010.30:FF:000001">
    <property type="entry name" value="Leukotriene A(4) hydrolase"/>
    <property type="match status" value="1"/>
</dbReference>
<dbReference type="InterPro" id="IPR045357">
    <property type="entry name" value="Aminopeptidase_N-like_N"/>
</dbReference>
<name>A0A5S6KEH6_XENTR</name>